<keyword evidence="2" id="KW-1185">Reference proteome</keyword>
<sequence>MLGTLRDPTVTVHNTLPELSSRPRVISPLSLRDDRRQENYRENCGCRFRASKSRSISREKRRFSVKLKYGNKDQTTAPTKPVDDSAERTWFAFRPFLRHYLH</sequence>
<evidence type="ECO:0000313" key="1">
    <source>
        <dbReference type="EMBL" id="KAF9643438.1"/>
    </source>
</evidence>
<comment type="caution">
    <text evidence="1">The sequence shown here is derived from an EMBL/GenBank/DDBJ whole genome shotgun (WGS) entry which is preliminary data.</text>
</comment>
<name>A0ACB6Z1J3_THEGA</name>
<protein>
    <submittedName>
        <fullName evidence="1">Uncharacterized protein</fullName>
    </submittedName>
</protein>
<accession>A0ACB6Z1J3</accession>
<reference evidence="1" key="2">
    <citation type="journal article" date="2020" name="Nat. Commun.">
        <title>Large-scale genome sequencing of mycorrhizal fungi provides insights into the early evolution of symbiotic traits.</title>
        <authorList>
            <person name="Miyauchi S."/>
            <person name="Kiss E."/>
            <person name="Kuo A."/>
            <person name="Drula E."/>
            <person name="Kohler A."/>
            <person name="Sanchez-Garcia M."/>
            <person name="Morin E."/>
            <person name="Andreopoulos B."/>
            <person name="Barry K.W."/>
            <person name="Bonito G."/>
            <person name="Buee M."/>
            <person name="Carver A."/>
            <person name="Chen C."/>
            <person name="Cichocki N."/>
            <person name="Clum A."/>
            <person name="Culley D."/>
            <person name="Crous P.W."/>
            <person name="Fauchery L."/>
            <person name="Girlanda M."/>
            <person name="Hayes R.D."/>
            <person name="Keri Z."/>
            <person name="LaButti K."/>
            <person name="Lipzen A."/>
            <person name="Lombard V."/>
            <person name="Magnuson J."/>
            <person name="Maillard F."/>
            <person name="Murat C."/>
            <person name="Nolan M."/>
            <person name="Ohm R.A."/>
            <person name="Pangilinan J."/>
            <person name="Pereira M.F."/>
            <person name="Perotto S."/>
            <person name="Peter M."/>
            <person name="Pfister S."/>
            <person name="Riley R."/>
            <person name="Sitrit Y."/>
            <person name="Stielow J.B."/>
            <person name="Szollosi G."/>
            <person name="Zifcakova L."/>
            <person name="Stursova M."/>
            <person name="Spatafora J.W."/>
            <person name="Tedersoo L."/>
            <person name="Vaario L.M."/>
            <person name="Yamada A."/>
            <person name="Yan M."/>
            <person name="Wang P."/>
            <person name="Xu J."/>
            <person name="Bruns T."/>
            <person name="Baldrian P."/>
            <person name="Vilgalys R."/>
            <person name="Dunand C."/>
            <person name="Henrissat B."/>
            <person name="Grigoriev I.V."/>
            <person name="Hibbett D."/>
            <person name="Nagy L.G."/>
            <person name="Martin F.M."/>
        </authorList>
    </citation>
    <scope>NUCLEOTIDE SEQUENCE</scope>
    <source>
        <strain evidence="1">P2</strain>
    </source>
</reference>
<dbReference type="Proteomes" id="UP000886501">
    <property type="component" value="Unassembled WGS sequence"/>
</dbReference>
<evidence type="ECO:0000313" key="2">
    <source>
        <dbReference type="Proteomes" id="UP000886501"/>
    </source>
</evidence>
<reference evidence="1" key="1">
    <citation type="submission" date="2019-10" db="EMBL/GenBank/DDBJ databases">
        <authorList>
            <consortium name="DOE Joint Genome Institute"/>
            <person name="Kuo A."/>
            <person name="Miyauchi S."/>
            <person name="Kiss E."/>
            <person name="Drula E."/>
            <person name="Kohler A."/>
            <person name="Sanchez-Garcia M."/>
            <person name="Andreopoulos B."/>
            <person name="Barry K.W."/>
            <person name="Bonito G."/>
            <person name="Buee M."/>
            <person name="Carver A."/>
            <person name="Chen C."/>
            <person name="Cichocki N."/>
            <person name="Clum A."/>
            <person name="Culley D."/>
            <person name="Crous P.W."/>
            <person name="Fauchery L."/>
            <person name="Girlanda M."/>
            <person name="Hayes R."/>
            <person name="Keri Z."/>
            <person name="Labutti K."/>
            <person name="Lipzen A."/>
            <person name="Lombard V."/>
            <person name="Magnuson J."/>
            <person name="Maillard F."/>
            <person name="Morin E."/>
            <person name="Murat C."/>
            <person name="Nolan M."/>
            <person name="Ohm R."/>
            <person name="Pangilinan J."/>
            <person name="Pereira M."/>
            <person name="Perotto S."/>
            <person name="Peter M."/>
            <person name="Riley R."/>
            <person name="Sitrit Y."/>
            <person name="Stielow B."/>
            <person name="Szollosi G."/>
            <person name="Zifcakova L."/>
            <person name="Stursova M."/>
            <person name="Spatafora J.W."/>
            <person name="Tedersoo L."/>
            <person name="Vaario L.-M."/>
            <person name="Yamada A."/>
            <person name="Yan M."/>
            <person name="Wang P."/>
            <person name="Xu J."/>
            <person name="Bruns T."/>
            <person name="Baldrian P."/>
            <person name="Vilgalys R."/>
            <person name="Henrissat B."/>
            <person name="Grigoriev I.V."/>
            <person name="Hibbett D."/>
            <person name="Nagy L.G."/>
            <person name="Martin F.M."/>
        </authorList>
    </citation>
    <scope>NUCLEOTIDE SEQUENCE</scope>
    <source>
        <strain evidence="1">P2</strain>
    </source>
</reference>
<dbReference type="EMBL" id="MU118225">
    <property type="protein sequence ID" value="KAF9643438.1"/>
    <property type="molecule type" value="Genomic_DNA"/>
</dbReference>
<gene>
    <name evidence="1" type="ORF">BDM02DRAFT_3123471</name>
</gene>
<organism evidence="1 2">
    <name type="scientific">Thelephora ganbajun</name>
    <name type="common">Ganba fungus</name>
    <dbReference type="NCBI Taxonomy" id="370292"/>
    <lineage>
        <taxon>Eukaryota</taxon>
        <taxon>Fungi</taxon>
        <taxon>Dikarya</taxon>
        <taxon>Basidiomycota</taxon>
        <taxon>Agaricomycotina</taxon>
        <taxon>Agaricomycetes</taxon>
        <taxon>Thelephorales</taxon>
        <taxon>Thelephoraceae</taxon>
        <taxon>Thelephora</taxon>
    </lineage>
</organism>
<proteinExistence type="predicted"/>